<name>A0A7R8WZN6_9CRUS</name>
<sequence>MFHLDCFLPTLLRPGCSHDSSGSGLWLNKILSLWTNSVNGGEWQGYAISLCGRLARENIGLVDWTPYLPEIFSRLLRCFIIPVRYGGFGINTELCESETTTTTSSNITEWIVSMFGNGQEAVWNHLEALLKSLNSFFHPSNSGPWERVLVGFLNN</sequence>
<accession>A0A7R8WZN6</accession>
<dbReference type="AlphaFoldDB" id="A0A7R8WZN6"/>
<evidence type="ECO:0000259" key="1">
    <source>
        <dbReference type="Pfam" id="PF16507"/>
    </source>
</evidence>
<protein>
    <recommendedName>
        <fullName evidence="1">Proteasome activator Blm10 middle HEAT repeats region domain-containing protein</fullName>
    </recommendedName>
</protein>
<feature type="domain" description="Proteasome activator Blm10 middle HEAT repeats region" evidence="1">
    <location>
        <begin position="126"/>
        <end position="154"/>
    </location>
</feature>
<dbReference type="PANTHER" id="PTHR32170">
    <property type="entry name" value="PROTEASOME ACTIVATOR COMPLEX SUBUNIT 4"/>
    <property type="match status" value="1"/>
</dbReference>
<dbReference type="OrthoDB" id="17907at2759"/>
<dbReference type="PANTHER" id="PTHR32170:SF3">
    <property type="entry name" value="PROTEASOME ACTIVATOR COMPLEX SUBUNIT 4"/>
    <property type="match status" value="1"/>
</dbReference>
<dbReference type="GO" id="GO:0005829">
    <property type="term" value="C:cytosol"/>
    <property type="evidence" value="ECO:0007669"/>
    <property type="project" value="TreeGrafter"/>
</dbReference>
<dbReference type="GO" id="GO:0070628">
    <property type="term" value="F:proteasome binding"/>
    <property type="evidence" value="ECO:0007669"/>
    <property type="project" value="InterPro"/>
</dbReference>
<dbReference type="EMBL" id="OB693818">
    <property type="protein sequence ID" value="CAD7237930.1"/>
    <property type="molecule type" value="Genomic_DNA"/>
</dbReference>
<organism evidence="2">
    <name type="scientific">Cyprideis torosa</name>
    <dbReference type="NCBI Taxonomy" id="163714"/>
    <lineage>
        <taxon>Eukaryota</taxon>
        <taxon>Metazoa</taxon>
        <taxon>Ecdysozoa</taxon>
        <taxon>Arthropoda</taxon>
        <taxon>Crustacea</taxon>
        <taxon>Oligostraca</taxon>
        <taxon>Ostracoda</taxon>
        <taxon>Podocopa</taxon>
        <taxon>Podocopida</taxon>
        <taxon>Cytherocopina</taxon>
        <taxon>Cytheroidea</taxon>
        <taxon>Cytherideidae</taxon>
        <taxon>Cyprideis</taxon>
    </lineage>
</organism>
<dbReference type="GO" id="GO:0016504">
    <property type="term" value="F:peptidase activator activity"/>
    <property type="evidence" value="ECO:0007669"/>
    <property type="project" value="InterPro"/>
</dbReference>
<reference evidence="2" key="1">
    <citation type="submission" date="2020-11" db="EMBL/GenBank/DDBJ databases">
        <authorList>
            <person name="Tran Van P."/>
        </authorList>
    </citation>
    <scope>NUCLEOTIDE SEQUENCE</scope>
</reference>
<dbReference type="GO" id="GO:0010499">
    <property type="term" value="P:proteasomal ubiquitin-independent protein catabolic process"/>
    <property type="evidence" value="ECO:0007669"/>
    <property type="project" value="TreeGrafter"/>
</dbReference>
<evidence type="ECO:0000313" key="2">
    <source>
        <dbReference type="EMBL" id="CAD7237930.1"/>
    </source>
</evidence>
<dbReference type="InterPro" id="IPR032430">
    <property type="entry name" value="Blm10_mid"/>
</dbReference>
<gene>
    <name evidence="2" type="ORF">CTOB1V02_LOCUS15745</name>
</gene>
<feature type="non-terminal residue" evidence="2">
    <location>
        <position position="155"/>
    </location>
</feature>
<dbReference type="GO" id="GO:0005634">
    <property type="term" value="C:nucleus"/>
    <property type="evidence" value="ECO:0007669"/>
    <property type="project" value="TreeGrafter"/>
</dbReference>
<proteinExistence type="predicted"/>
<dbReference type="Pfam" id="PF16507">
    <property type="entry name" value="HEAT_PSME4_mid"/>
    <property type="match status" value="1"/>
</dbReference>
<dbReference type="InterPro" id="IPR035309">
    <property type="entry name" value="PSME4"/>
</dbReference>